<dbReference type="AlphaFoldDB" id="A0A1V9G288"/>
<proteinExistence type="predicted"/>
<comment type="caution">
    <text evidence="2">The sequence shown here is derived from an EMBL/GenBank/DDBJ whole genome shotgun (WGS) entry which is preliminary data.</text>
</comment>
<reference evidence="3" key="1">
    <citation type="submission" date="2016-04" db="EMBL/GenBank/DDBJ databases">
        <authorList>
            <person name="Chen L."/>
            <person name="Zhuang W."/>
            <person name="Wang G."/>
        </authorList>
    </citation>
    <scope>NUCLEOTIDE SEQUENCE [LARGE SCALE GENOMIC DNA]</scope>
    <source>
        <strain evidence="3">208</strain>
    </source>
</reference>
<evidence type="ECO:0000256" key="1">
    <source>
        <dbReference type="SAM" id="MobiDB-lite"/>
    </source>
</evidence>
<dbReference type="STRING" id="550983.A4R26_16360"/>
<protein>
    <submittedName>
        <fullName evidence="2">Uncharacterized protein</fullName>
    </submittedName>
</protein>
<sequence>MALALLAACNSQPAETKEQAGRPQATDPKTNPATACYRYANQGDTVTLNLIHVNDDVTTGTLMYRLKEKDANTGTLQGSVKGDLFVGNYTFTSEGTLSTRQVAFKKTGNAFIEGYGESIEENGAMKFKNIDSLNFGSSIILEKVACN</sequence>
<feature type="region of interest" description="Disordered" evidence="1">
    <location>
        <begin position="10"/>
        <end position="31"/>
    </location>
</feature>
<dbReference type="Proteomes" id="UP000192276">
    <property type="component" value="Unassembled WGS sequence"/>
</dbReference>
<evidence type="ECO:0000313" key="3">
    <source>
        <dbReference type="Proteomes" id="UP000192276"/>
    </source>
</evidence>
<dbReference type="EMBL" id="LWBP01000089">
    <property type="protein sequence ID" value="OQP64618.1"/>
    <property type="molecule type" value="Genomic_DNA"/>
</dbReference>
<accession>A0A1V9G288</accession>
<keyword evidence="3" id="KW-1185">Reference proteome</keyword>
<organism evidence="2 3">
    <name type="scientific">Niastella populi</name>
    <dbReference type="NCBI Taxonomy" id="550983"/>
    <lineage>
        <taxon>Bacteria</taxon>
        <taxon>Pseudomonadati</taxon>
        <taxon>Bacteroidota</taxon>
        <taxon>Chitinophagia</taxon>
        <taxon>Chitinophagales</taxon>
        <taxon>Chitinophagaceae</taxon>
        <taxon>Niastella</taxon>
    </lineage>
</organism>
<gene>
    <name evidence="2" type="ORF">A4R26_16360</name>
</gene>
<name>A0A1V9G288_9BACT</name>
<evidence type="ECO:0000313" key="2">
    <source>
        <dbReference type="EMBL" id="OQP64618.1"/>
    </source>
</evidence>